<proteinExistence type="predicted"/>
<dbReference type="EMBL" id="UGXR01000001">
    <property type="protein sequence ID" value="SUH09238.1"/>
    <property type="molecule type" value="Genomic_DNA"/>
</dbReference>
<sequence>MRGEVCVFITLASRTSSSIPWGTSGSPIIWPRGQCVLIRPDGYVGAFFHGKQSNDIENYLSRFAIGIKDEY</sequence>
<dbReference type="InterPro" id="IPR038220">
    <property type="entry name" value="PHOX_C_sf"/>
</dbReference>
<dbReference type="Gene3D" id="3.40.30.20">
    <property type="match status" value="1"/>
</dbReference>
<protein>
    <submittedName>
        <fullName evidence="2">Monooxygenase</fullName>
    </submittedName>
</protein>
<organism evidence="2 3">
    <name type="scientific">Salmonella enterica I</name>
    <dbReference type="NCBI Taxonomy" id="59201"/>
    <lineage>
        <taxon>Bacteria</taxon>
        <taxon>Pseudomonadati</taxon>
        <taxon>Pseudomonadota</taxon>
        <taxon>Gammaproteobacteria</taxon>
        <taxon>Enterobacterales</taxon>
        <taxon>Enterobacteriaceae</taxon>
        <taxon>Salmonella</taxon>
    </lineage>
</organism>
<dbReference type="GO" id="GO:0004497">
    <property type="term" value="F:monooxygenase activity"/>
    <property type="evidence" value="ECO:0007669"/>
    <property type="project" value="UniProtKB-KW"/>
</dbReference>
<accession>A0A379VRR9</accession>
<keyword evidence="1" id="KW-0560">Oxidoreductase</keyword>
<evidence type="ECO:0000256" key="1">
    <source>
        <dbReference type="ARBA" id="ARBA00023002"/>
    </source>
</evidence>
<evidence type="ECO:0000313" key="2">
    <source>
        <dbReference type="EMBL" id="SUH09238.1"/>
    </source>
</evidence>
<dbReference type="Proteomes" id="UP000254346">
    <property type="component" value="Unassembled WGS sequence"/>
</dbReference>
<dbReference type="AlphaFoldDB" id="A0A379VRR9"/>
<evidence type="ECO:0000313" key="3">
    <source>
        <dbReference type="Proteomes" id="UP000254346"/>
    </source>
</evidence>
<reference evidence="2 3" key="1">
    <citation type="submission" date="2018-06" db="EMBL/GenBank/DDBJ databases">
        <authorList>
            <consortium name="Pathogen Informatics"/>
            <person name="Doyle S."/>
        </authorList>
    </citation>
    <scope>NUCLEOTIDE SEQUENCE [LARGE SCALE GENOMIC DNA]</scope>
    <source>
        <strain evidence="2 3">NCTC8256</strain>
    </source>
</reference>
<gene>
    <name evidence="2" type="ORF">NCTC8256_03203</name>
</gene>
<dbReference type="InterPro" id="IPR036249">
    <property type="entry name" value="Thioredoxin-like_sf"/>
</dbReference>
<name>A0A379VRR9_SALET</name>
<keyword evidence="2" id="KW-0503">Monooxygenase</keyword>
<dbReference type="SUPFAM" id="SSF52833">
    <property type="entry name" value="Thioredoxin-like"/>
    <property type="match status" value="1"/>
</dbReference>